<feature type="region of interest" description="Disordered" evidence="1">
    <location>
        <begin position="166"/>
        <end position="194"/>
    </location>
</feature>
<reference evidence="2" key="1">
    <citation type="submission" date="2020-05" db="EMBL/GenBank/DDBJ databases">
        <authorList>
            <person name="Chiriac C."/>
            <person name="Salcher M."/>
            <person name="Ghai R."/>
            <person name="Kavagutti S V."/>
        </authorList>
    </citation>
    <scope>NUCLEOTIDE SEQUENCE</scope>
</reference>
<protein>
    <submittedName>
        <fullName evidence="2">Unannotated protein</fullName>
    </submittedName>
</protein>
<feature type="compositionally biased region" description="Basic and acidic residues" evidence="1">
    <location>
        <begin position="166"/>
        <end position="175"/>
    </location>
</feature>
<dbReference type="EMBL" id="CAFBOM010000029">
    <property type="protein sequence ID" value="CAB4977338.1"/>
    <property type="molecule type" value="Genomic_DNA"/>
</dbReference>
<evidence type="ECO:0000313" key="2">
    <source>
        <dbReference type="EMBL" id="CAB4977338.1"/>
    </source>
</evidence>
<dbReference type="EMBL" id="CAFBPD010000025">
    <property type="protein sequence ID" value="CAB4999500.1"/>
    <property type="molecule type" value="Genomic_DNA"/>
</dbReference>
<evidence type="ECO:0000313" key="3">
    <source>
        <dbReference type="EMBL" id="CAB4999500.1"/>
    </source>
</evidence>
<name>A0A6J7MB88_9ZZZZ</name>
<evidence type="ECO:0000256" key="1">
    <source>
        <dbReference type="SAM" id="MobiDB-lite"/>
    </source>
</evidence>
<dbReference type="AlphaFoldDB" id="A0A6J7MB88"/>
<accession>A0A6J7MB88</accession>
<organism evidence="2">
    <name type="scientific">freshwater metagenome</name>
    <dbReference type="NCBI Taxonomy" id="449393"/>
    <lineage>
        <taxon>unclassified sequences</taxon>
        <taxon>metagenomes</taxon>
        <taxon>ecological metagenomes</taxon>
    </lineage>
</organism>
<proteinExistence type="predicted"/>
<sequence length="194" mass="21211">MPTEHDHLWIEDIHEIPDAGAEPFARISERLLGKGVALFGCPHHIDNLRRLGGHSRCPHDRIVTDDRLPASPGAASAHLALRIDHHVANLAAVTSRTRHEPTVEDDAATDTDLPGEVDDVAGSRCHSPHVLRNGTEVGVVADDRGRGFAEFVSQCFDDEFTERHIDPTEVRRETNKAVGQVDDARDPHSGSNPS</sequence>
<gene>
    <name evidence="2" type="ORF">UFOPK3957_00277</name>
    <name evidence="3" type="ORF">UFOPK4061_00221</name>
</gene>